<reference evidence="3" key="1">
    <citation type="submission" date="2020-03" db="EMBL/GenBank/DDBJ databases">
        <authorList>
            <person name="He L."/>
        </authorList>
    </citation>
    <scope>NUCLEOTIDE SEQUENCE</scope>
    <source>
        <strain evidence="3">CkLH20</strain>
    </source>
</reference>
<feature type="transmembrane region" description="Helical" evidence="2">
    <location>
        <begin position="102"/>
        <end position="123"/>
    </location>
</feature>
<comment type="caution">
    <text evidence="3">The sequence shown here is derived from an EMBL/GenBank/DDBJ whole genome shotgun (WGS) entry which is preliminary data.</text>
</comment>
<evidence type="ECO:0000256" key="2">
    <source>
        <dbReference type="SAM" id="Phobius"/>
    </source>
</evidence>
<dbReference type="OrthoDB" id="3800077at2759"/>
<accession>A0A9P6LHR6</accession>
<sequence length="512" mass="56020">MSPSNGAEPRYASINDRESQAPELCMEQPGLEVAAQRQNDAADWSGLQITQAPSEYQQVPGKEAVSFGKSEKIPVVEDHAVAEVEGVGKTPPTLTPKAKRRFLIAGAIFLLVALGAVVGGFTASREAKASWNRVWGTSPTGDSGTAEPTGTSTTNSTTNSLPIKQGPPLTVTGWRKEMGVEIFLFYLNTENVIQRSTLTSTSTSTGTSKKSWGTTTKKYSSFVSGSSRLSGTIIQYGDGYQPQTELFYTNEDNRLIGLSFNDKYSPVYQEDSIKNMLLATGTNSSVSTYWPWATFQGSDGRLWEVRNRLREEFSPAAEWDAKKLDIIAADASRLALVPLATNFSQIATKGGYGIVYQDENNRLAVFMPDFRLNSDELGTYYAASWPTDFLSVTLPDHGVFAAFSVARPSDSLGRVNTYILYVDASSNINVAYTEDSSSWLISRPSALQNVDPDTDITCLTMATTYRDSSQSEVPLMDASWKLARCYFQKGGLLREMVFDGTDWVHFGNVPVS</sequence>
<keyword evidence="2" id="KW-0472">Membrane</keyword>
<dbReference type="SUPFAM" id="SSF89372">
    <property type="entry name" value="Fucose-specific lectin"/>
    <property type="match status" value="1"/>
</dbReference>
<dbReference type="GeneID" id="62165517"/>
<organism evidence="3 4">
    <name type="scientific">Colletotrichum karsti</name>
    <dbReference type="NCBI Taxonomy" id="1095194"/>
    <lineage>
        <taxon>Eukaryota</taxon>
        <taxon>Fungi</taxon>
        <taxon>Dikarya</taxon>
        <taxon>Ascomycota</taxon>
        <taxon>Pezizomycotina</taxon>
        <taxon>Sordariomycetes</taxon>
        <taxon>Hypocreomycetidae</taxon>
        <taxon>Glomerellales</taxon>
        <taxon>Glomerellaceae</taxon>
        <taxon>Colletotrichum</taxon>
        <taxon>Colletotrichum boninense species complex</taxon>
    </lineage>
</organism>
<keyword evidence="4" id="KW-1185">Reference proteome</keyword>
<evidence type="ECO:0008006" key="5">
    <source>
        <dbReference type="Google" id="ProtNLM"/>
    </source>
</evidence>
<dbReference type="Proteomes" id="UP000781932">
    <property type="component" value="Unassembled WGS sequence"/>
</dbReference>
<evidence type="ECO:0000313" key="4">
    <source>
        <dbReference type="Proteomes" id="UP000781932"/>
    </source>
</evidence>
<proteinExistence type="predicted"/>
<dbReference type="EMBL" id="JAATWM020000035">
    <property type="protein sequence ID" value="KAF9872865.1"/>
    <property type="molecule type" value="Genomic_DNA"/>
</dbReference>
<dbReference type="AlphaFoldDB" id="A0A9P6LHR6"/>
<feature type="region of interest" description="Disordered" evidence="1">
    <location>
        <begin position="134"/>
        <end position="164"/>
    </location>
</feature>
<gene>
    <name evidence="3" type="ORF">CkaCkLH20_09728</name>
</gene>
<protein>
    <recommendedName>
        <fullName evidence="5">Fucose-specific lectin</fullName>
    </recommendedName>
</protein>
<keyword evidence="2" id="KW-1133">Transmembrane helix</keyword>
<dbReference type="Gene3D" id="2.120.10.70">
    <property type="entry name" value="Fucose-specific lectin"/>
    <property type="match status" value="1"/>
</dbReference>
<reference evidence="3" key="2">
    <citation type="submission" date="2020-11" db="EMBL/GenBank/DDBJ databases">
        <title>Whole genome sequencing of Colletotrichum sp.</title>
        <authorList>
            <person name="Li H."/>
        </authorList>
    </citation>
    <scope>NUCLEOTIDE SEQUENCE</scope>
    <source>
        <strain evidence="3">CkLH20</strain>
    </source>
</reference>
<dbReference type="RefSeq" id="XP_038742326.1">
    <property type="nucleotide sequence ID" value="XM_038892443.1"/>
</dbReference>
<keyword evidence="2" id="KW-0812">Transmembrane</keyword>
<feature type="compositionally biased region" description="Low complexity" evidence="1">
    <location>
        <begin position="149"/>
        <end position="160"/>
    </location>
</feature>
<name>A0A9P6LHR6_9PEZI</name>
<evidence type="ECO:0000256" key="1">
    <source>
        <dbReference type="SAM" id="MobiDB-lite"/>
    </source>
</evidence>
<feature type="region of interest" description="Disordered" evidence="1">
    <location>
        <begin position="1"/>
        <end position="26"/>
    </location>
</feature>
<feature type="compositionally biased region" description="Polar residues" evidence="1">
    <location>
        <begin position="135"/>
        <end position="148"/>
    </location>
</feature>
<evidence type="ECO:0000313" key="3">
    <source>
        <dbReference type="EMBL" id="KAF9872865.1"/>
    </source>
</evidence>